<name>A0ABN9VYE9_9DINO</name>
<keyword evidence="3" id="KW-1185">Reference proteome</keyword>
<protein>
    <recommendedName>
        <fullName evidence="4">Reverse transcriptase domain-containing protein</fullName>
    </recommendedName>
</protein>
<accession>A0ABN9VYE9</accession>
<proteinExistence type="predicted"/>
<feature type="region of interest" description="Disordered" evidence="1">
    <location>
        <begin position="188"/>
        <end position="212"/>
    </location>
</feature>
<organism evidence="2 3">
    <name type="scientific">Prorocentrum cordatum</name>
    <dbReference type="NCBI Taxonomy" id="2364126"/>
    <lineage>
        <taxon>Eukaryota</taxon>
        <taxon>Sar</taxon>
        <taxon>Alveolata</taxon>
        <taxon>Dinophyceae</taxon>
        <taxon>Prorocentrales</taxon>
        <taxon>Prorocentraceae</taxon>
        <taxon>Prorocentrum</taxon>
    </lineage>
</organism>
<evidence type="ECO:0000313" key="3">
    <source>
        <dbReference type="Proteomes" id="UP001189429"/>
    </source>
</evidence>
<dbReference type="EMBL" id="CAUYUJ010017709">
    <property type="protein sequence ID" value="CAK0877161.1"/>
    <property type="molecule type" value="Genomic_DNA"/>
</dbReference>
<reference evidence="2" key="1">
    <citation type="submission" date="2023-10" db="EMBL/GenBank/DDBJ databases">
        <authorList>
            <person name="Chen Y."/>
            <person name="Shah S."/>
            <person name="Dougan E. K."/>
            <person name="Thang M."/>
            <person name="Chan C."/>
        </authorList>
    </citation>
    <scope>NUCLEOTIDE SEQUENCE [LARGE SCALE GENOMIC DNA]</scope>
</reference>
<sequence length="934" mass="103563">MTELQVATLDVASLRADRLEEIFTFPALPAVRSDPWMEEVVNFTSTVARGTPPVPRCIAGDLSWRPSYVNALPTHAFLCAATTPTTLAGASPTRAVGAGIELKLESVAFLPLVPHRGLAIFSAQATRMRRTTRFTLDPGTILLASDTEELQSHMDATMPACPAAAPLPERRERWRARAEGALTAAAHQGWALQDGAAERPKGPPPTSRRVATTPALRDHADELIAGPLLRQYVDSALRGRLTAGPKGWPTHAEAHSKISKAISAIQRDLLRDRRSEWRRLFQHFTTDTWRAATAGVHGPSECPSFNADDMAEEWKRARAPSDPNYDEQRCAARWEQYAAEAHEPLPKTANAYDEEWHPSYADFRVAVRKAKGSAGYDGWHSSELKLISEHFEFLLFELYTLWRDTCETLLVERPTTELQHLLFAWRVDGVPKKDPTQSRPIGVGSVLLRAWLTACEHSLPTPQDAQFACKAGSTVVHACCSWLHACQHGSCGLERCQVAGELASETLWPTRSLAQGDSTAPKALCHALSPWEINGTKFLFMDDRSAVFDSAPQMESDAQATNAFDSGTGAIENVGKRQVWKRGDRTQIEHINILAVPDAPDEPITPAGGWTKLRKCLHAIRGLPGGSEARATAVRTYAKPLGTWCSPVFSLPPPDVVPAAMSAVLATRSTWWCRGRFWASNIDLHPIFSAVLTAIDRITTWDLRWSTFLEVNFTTFFDAIGFEFLQYDPERGVQFRRSADEPDVRVRRLCGRRHIFWSDEEMVPHLLRQVCRARALAHASASRHDSEGVDQIDLEASSARAWSTFRDSLTLEDRIHLKIFRCGATHSPTRRWSTTRPDLTAACPSCGGPHRPSARHYVAECAALAGFRQELNDAYHIPPGWWARQPRATLKTGWIAFPAHASAARRAELQVAVCRMGLVAMAQMADDCEVLKRA</sequence>
<dbReference type="Proteomes" id="UP001189429">
    <property type="component" value="Unassembled WGS sequence"/>
</dbReference>
<comment type="caution">
    <text evidence="2">The sequence shown here is derived from an EMBL/GenBank/DDBJ whole genome shotgun (WGS) entry which is preliminary data.</text>
</comment>
<evidence type="ECO:0000313" key="2">
    <source>
        <dbReference type="EMBL" id="CAK0877161.1"/>
    </source>
</evidence>
<gene>
    <name evidence="2" type="ORF">PCOR1329_LOCUS61299</name>
</gene>
<evidence type="ECO:0000256" key="1">
    <source>
        <dbReference type="SAM" id="MobiDB-lite"/>
    </source>
</evidence>
<evidence type="ECO:0008006" key="4">
    <source>
        <dbReference type="Google" id="ProtNLM"/>
    </source>
</evidence>